<evidence type="ECO:0008006" key="4">
    <source>
        <dbReference type="Google" id="ProtNLM"/>
    </source>
</evidence>
<reference evidence="2 3" key="1">
    <citation type="submission" date="2019-03" db="EMBL/GenBank/DDBJ databases">
        <title>Deep-cultivation of Planctomycetes and their phenomic and genomic characterization uncovers novel biology.</title>
        <authorList>
            <person name="Wiegand S."/>
            <person name="Jogler M."/>
            <person name="Boedeker C."/>
            <person name="Pinto D."/>
            <person name="Vollmers J."/>
            <person name="Rivas-Marin E."/>
            <person name="Kohn T."/>
            <person name="Peeters S.H."/>
            <person name="Heuer A."/>
            <person name="Rast P."/>
            <person name="Oberbeckmann S."/>
            <person name="Bunk B."/>
            <person name="Jeske O."/>
            <person name="Meyerdierks A."/>
            <person name="Storesund J.E."/>
            <person name="Kallscheuer N."/>
            <person name="Luecker S."/>
            <person name="Lage O.M."/>
            <person name="Pohl T."/>
            <person name="Merkel B.J."/>
            <person name="Hornburger P."/>
            <person name="Mueller R.-W."/>
            <person name="Bruemmer F."/>
            <person name="Labrenz M."/>
            <person name="Spormann A.M."/>
            <person name="Op den Camp H."/>
            <person name="Overmann J."/>
            <person name="Amann R."/>
            <person name="Jetten M.S.M."/>
            <person name="Mascher T."/>
            <person name="Medema M.H."/>
            <person name="Devos D.P."/>
            <person name="Kaster A.-K."/>
            <person name="Ovreas L."/>
            <person name="Rohde M."/>
            <person name="Galperin M.Y."/>
            <person name="Jogler C."/>
        </authorList>
    </citation>
    <scope>NUCLEOTIDE SEQUENCE [LARGE SCALE GENOMIC DNA]</scope>
    <source>
        <strain evidence="2 3">Enr13</strain>
    </source>
</reference>
<organism evidence="2 3">
    <name type="scientific">Stieleria neptunia</name>
    <dbReference type="NCBI Taxonomy" id="2527979"/>
    <lineage>
        <taxon>Bacteria</taxon>
        <taxon>Pseudomonadati</taxon>
        <taxon>Planctomycetota</taxon>
        <taxon>Planctomycetia</taxon>
        <taxon>Pirellulales</taxon>
        <taxon>Pirellulaceae</taxon>
        <taxon>Stieleria</taxon>
    </lineage>
</organism>
<evidence type="ECO:0000256" key="1">
    <source>
        <dbReference type="SAM" id="SignalP"/>
    </source>
</evidence>
<dbReference type="OrthoDB" id="233908at2"/>
<dbReference type="PROSITE" id="PS51318">
    <property type="entry name" value="TAT"/>
    <property type="match status" value="1"/>
</dbReference>
<dbReference type="KEGG" id="snep:Enr13x_73610"/>
<dbReference type="InterPro" id="IPR011447">
    <property type="entry name" value="DUF1552"/>
</dbReference>
<keyword evidence="1" id="KW-0732">Signal</keyword>
<feature type="signal peptide" evidence="1">
    <location>
        <begin position="1"/>
        <end position="29"/>
    </location>
</feature>
<dbReference type="EMBL" id="CP037423">
    <property type="protein sequence ID" value="QDV47452.1"/>
    <property type="molecule type" value="Genomic_DNA"/>
</dbReference>
<keyword evidence="3" id="KW-1185">Reference proteome</keyword>
<name>A0A518I2X8_9BACT</name>
<dbReference type="Proteomes" id="UP000319004">
    <property type="component" value="Chromosome"/>
</dbReference>
<dbReference type="RefSeq" id="WP_145391578.1">
    <property type="nucleotide sequence ID" value="NZ_CP037423.1"/>
</dbReference>
<accession>A0A518I2X8</accession>
<proteinExistence type="predicted"/>
<evidence type="ECO:0000313" key="3">
    <source>
        <dbReference type="Proteomes" id="UP000319004"/>
    </source>
</evidence>
<dbReference type="InterPro" id="IPR006311">
    <property type="entry name" value="TAT_signal"/>
</dbReference>
<feature type="chain" id="PRO_5021892165" description="Secreted protein containing DUF1552" evidence="1">
    <location>
        <begin position="30"/>
        <end position="423"/>
    </location>
</feature>
<evidence type="ECO:0000313" key="2">
    <source>
        <dbReference type="EMBL" id="QDV47452.1"/>
    </source>
</evidence>
<dbReference type="AlphaFoldDB" id="A0A518I2X8"/>
<dbReference type="Pfam" id="PF07586">
    <property type="entry name" value="HXXSHH"/>
    <property type="match status" value="1"/>
</dbReference>
<protein>
    <recommendedName>
        <fullName evidence="4">Secreted protein containing DUF1552</fullName>
    </recommendedName>
</protein>
<gene>
    <name evidence="2" type="ORF">Enr13x_73610</name>
</gene>
<sequence length="423" mass="47265" precursor="true">MFNRRSFVQTLGGGALALPLLESTSMATAANAKDTPSRLLVVGNPYGAHPEHFFPVQFGKDFRLPKTIRSLEWLRDRISILSHTDHNMKSGHGREISFLSGVLPDMSAAFAEKNMSIDQIVARRVGANTRYASLHACLGRSIRMSWNANGVDIKPFTDVQRMYDHLFQNLTEKERQTARQLLHQNSSVLDAVREQFAGVRKRASRSDQVRLDLYANSLRDMEKNLVNREKWVDRDKPSLDLSEYFQGSEITIENDYNAVFDMVAYAFQTDLTRVAVIGYSPELNYTDVDGVNRGYHGCTHNGKNEETVAELVAIESFQVEQMARCLKKLDDTPEPNADGSMLDHTVVMFGSGMGYGGTHSNKNLPILVAGGGLEHCGHVDTRDSSGNNMPLCNLFLALLQHFGLEYEQFNQSTAAFDFKTGKA</sequence>